<gene>
    <name evidence="7" type="ordered locus">BBPR_1058</name>
</gene>
<dbReference type="HOGENOM" id="CLU_031285_2_0_11"/>
<evidence type="ECO:0000256" key="6">
    <source>
        <dbReference type="SAM" id="SignalP"/>
    </source>
</evidence>
<name>A0A0H3ECX3_BIFBP</name>
<keyword evidence="3" id="KW-0472">Membrane</keyword>
<evidence type="ECO:0000313" key="8">
    <source>
        <dbReference type="Proteomes" id="UP000002312"/>
    </source>
</evidence>
<evidence type="ECO:0000256" key="1">
    <source>
        <dbReference type="ARBA" id="ARBA00022475"/>
    </source>
</evidence>
<dbReference type="PANTHER" id="PTHR43649:SF33">
    <property type="entry name" value="POLYGALACTURONAN_RHAMNOGALACTURONAN-BINDING PROTEIN YTCQ"/>
    <property type="match status" value="1"/>
</dbReference>
<evidence type="ECO:0000256" key="3">
    <source>
        <dbReference type="ARBA" id="ARBA00023136"/>
    </source>
</evidence>
<feature type="signal peptide" evidence="6">
    <location>
        <begin position="1"/>
        <end position="22"/>
    </location>
</feature>
<accession>A0A0H3ECX3</accession>
<keyword evidence="1" id="KW-1003">Cell membrane</keyword>
<organism evidence="7 8">
    <name type="scientific">Bifidobacterium bifidum (strain PRL2010)</name>
    <dbReference type="NCBI Taxonomy" id="702459"/>
    <lineage>
        <taxon>Bacteria</taxon>
        <taxon>Bacillati</taxon>
        <taxon>Actinomycetota</taxon>
        <taxon>Actinomycetes</taxon>
        <taxon>Bifidobacteriales</taxon>
        <taxon>Bifidobacteriaceae</taxon>
        <taxon>Bifidobacterium</taxon>
    </lineage>
</organism>
<evidence type="ECO:0000313" key="7">
    <source>
        <dbReference type="EMBL" id="ADP36125.1"/>
    </source>
</evidence>
<protein>
    <submittedName>
        <fullName evidence="7">Solute-binding protein of ABC transporter system for sugars</fullName>
    </submittedName>
</protein>
<dbReference type="PANTHER" id="PTHR43649">
    <property type="entry name" value="ARABINOSE-BINDING PROTEIN-RELATED"/>
    <property type="match status" value="1"/>
</dbReference>
<dbReference type="RefSeq" id="WP_013389963.1">
    <property type="nucleotide sequence ID" value="NC_014638.1"/>
</dbReference>
<keyword evidence="4" id="KW-0564">Palmitate</keyword>
<keyword evidence="5" id="KW-0449">Lipoprotein</keyword>
<dbReference type="eggNOG" id="COG1653">
    <property type="taxonomic scope" value="Bacteria"/>
</dbReference>
<dbReference type="SUPFAM" id="SSF53850">
    <property type="entry name" value="Periplasmic binding protein-like II"/>
    <property type="match status" value="1"/>
</dbReference>
<dbReference type="KEGG" id="bbp:BBPR_1058"/>
<reference evidence="7 8" key="1">
    <citation type="journal article" date="2010" name="Proc. Natl. Acad. Sci. U.S.A.">
        <title>Genome analysis of Bifidobacterium bifidum PRL2010 reveals metabolic pathways for host-derived glycan foraging.</title>
        <authorList>
            <person name="Turroni F."/>
            <person name="Bottacini F."/>
            <person name="Foroni E."/>
            <person name="Mulder I."/>
            <person name="Kim J.H."/>
            <person name="Zomer A."/>
            <person name="Sanchez B."/>
            <person name="Bidossi A."/>
            <person name="Ferrarini A."/>
            <person name="Giubellini V."/>
            <person name="Delledonne M."/>
            <person name="Henrissat B."/>
            <person name="Coutinho P."/>
            <person name="Oggioni M."/>
            <person name="Fitzgerald G.F."/>
            <person name="Mills D."/>
            <person name="Margolles A."/>
            <person name="Kelly D."/>
            <person name="van Sinderen D."/>
            <person name="Ventura M."/>
        </authorList>
    </citation>
    <scope>NUCLEOTIDE SEQUENCE [LARGE SCALE GENOMIC DNA]</scope>
    <source>
        <strain evidence="7 8">PRL2010</strain>
    </source>
</reference>
<evidence type="ECO:0000256" key="4">
    <source>
        <dbReference type="ARBA" id="ARBA00023139"/>
    </source>
</evidence>
<dbReference type="Gene3D" id="3.40.190.10">
    <property type="entry name" value="Periplasmic binding protein-like II"/>
    <property type="match status" value="1"/>
</dbReference>
<dbReference type="OrthoDB" id="2515046at2"/>
<dbReference type="Pfam" id="PF01547">
    <property type="entry name" value="SBP_bac_1"/>
    <property type="match status" value="1"/>
</dbReference>
<proteinExistence type="predicted"/>
<feature type="chain" id="PRO_5002608207" evidence="6">
    <location>
        <begin position="23"/>
        <end position="435"/>
    </location>
</feature>
<dbReference type="InterPro" id="IPR006059">
    <property type="entry name" value="SBP"/>
</dbReference>
<evidence type="ECO:0000256" key="5">
    <source>
        <dbReference type="ARBA" id="ARBA00023288"/>
    </source>
</evidence>
<sequence length="435" mass="46251">MVAKKRLLAGLASLTVMGIALAGCGPSTNNGSNTPKDEKVTITYMHRLPDKEGMTLVNDIVAKWNKDNPNIQVKATKFDGAAQDMIKKLATDVKAGAAPDLAQVGYAELPEVFNQGLLQDVTEEAAKYKDHFAEGPFSMMQIGGKAYGLPQDTGPLTYFYNAKEFEKLGITVPKTADELIATAKKTAAQGKYIMTFQPDEGMMTMSGTSGASGEWYKTEGNAWKVDTQTAGSKAVAKVYQQLLDDKSALTNPRWDPSFDASINKGQLIGTVAAAWEAPLFISSAGGTGKGEWKVAQLPDWFGNGTKTGSDGGSGVAVLKGSKHPAEAMKFLDWFNTQVPDLVSQGLVVAATTEAAKTPAAWSEFFSNQDIMAEFKKANDNMASFSYIPGFSAVGSAMNETAAKAATGDAKVSDIFDTAQTTSVEALKNAKLPVKE</sequence>
<dbReference type="AlphaFoldDB" id="A0A0H3ECX3"/>
<dbReference type="Proteomes" id="UP000002312">
    <property type="component" value="Chromosome"/>
</dbReference>
<dbReference type="InterPro" id="IPR050490">
    <property type="entry name" value="Bact_solute-bd_prot1"/>
</dbReference>
<dbReference type="EMBL" id="CP001840">
    <property type="protein sequence ID" value="ADP36125.1"/>
    <property type="molecule type" value="Genomic_DNA"/>
</dbReference>
<keyword evidence="2 6" id="KW-0732">Signal</keyword>
<dbReference type="PATRIC" id="fig|702459.3.peg.1095"/>
<dbReference type="PROSITE" id="PS51257">
    <property type="entry name" value="PROKAR_LIPOPROTEIN"/>
    <property type="match status" value="1"/>
</dbReference>
<evidence type="ECO:0000256" key="2">
    <source>
        <dbReference type="ARBA" id="ARBA00022729"/>
    </source>
</evidence>